<dbReference type="PANTHER" id="PTHR42770:SF11">
    <property type="entry name" value="INNER MEMBRANE TRANSPORT PROTEIN YBAT"/>
    <property type="match status" value="1"/>
</dbReference>
<gene>
    <name evidence="7" type="ORF">S01H1_59957</name>
</gene>
<dbReference type="Pfam" id="PF13520">
    <property type="entry name" value="AA_permease_2"/>
    <property type="match status" value="1"/>
</dbReference>
<feature type="transmembrane region" description="Helical" evidence="6">
    <location>
        <begin position="175"/>
        <end position="205"/>
    </location>
</feature>
<evidence type="ECO:0008006" key="8">
    <source>
        <dbReference type="Google" id="ProtNLM"/>
    </source>
</evidence>
<feature type="transmembrane region" description="Helical" evidence="6">
    <location>
        <begin position="225"/>
        <end position="246"/>
    </location>
</feature>
<evidence type="ECO:0000256" key="1">
    <source>
        <dbReference type="ARBA" id="ARBA00004651"/>
    </source>
</evidence>
<feature type="transmembrane region" description="Helical" evidence="6">
    <location>
        <begin position="75"/>
        <end position="94"/>
    </location>
</feature>
<feature type="transmembrane region" description="Helical" evidence="6">
    <location>
        <begin position="126"/>
        <end position="154"/>
    </location>
</feature>
<keyword evidence="3 6" id="KW-0812">Transmembrane</keyword>
<feature type="transmembrane region" description="Helical" evidence="6">
    <location>
        <begin position="7"/>
        <end position="25"/>
    </location>
</feature>
<keyword evidence="4 6" id="KW-1133">Transmembrane helix</keyword>
<keyword evidence="5 6" id="KW-0472">Membrane</keyword>
<evidence type="ECO:0000256" key="3">
    <source>
        <dbReference type="ARBA" id="ARBA00022692"/>
    </source>
</evidence>
<feature type="non-terminal residue" evidence="7">
    <location>
        <position position="1"/>
    </location>
</feature>
<dbReference type="InterPro" id="IPR002293">
    <property type="entry name" value="AA/rel_permease1"/>
</dbReference>
<organism evidence="7">
    <name type="scientific">marine sediment metagenome</name>
    <dbReference type="NCBI Taxonomy" id="412755"/>
    <lineage>
        <taxon>unclassified sequences</taxon>
        <taxon>metagenomes</taxon>
        <taxon>ecological metagenomes</taxon>
    </lineage>
</organism>
<dbReference type="InterPro" id="IPR050367">
    <property type="entry name" value="APC_superfamily"/>
</dbReference>
<evidence type="ECO:0000256" key="6">
    <source>
        <dbReference type="SAM" id="Phobius"/>
    </source>
</evidence>
<feature type="non-terminal residue" evidence="7">
    <location>
        <position position="255"/>
    </location>
</feature>
<dbReference type="GO" id="GO:0022857">
    <property type="term" value="F:transmembrane transporter activity"/>
    <property type="evidence" value="ECO:0007669"/>
    <property type="project" value="InterPro"/>
</dbReference>
<dbReference type="AlphaFoldDB" id="X0VEY3"/>
<name>X0VEY3_9ZZZZ</name>
<proteinExistence type="predicted"/>
<feature type="transmembrane region" description="Helical" evidence="6">
    <location>
        <begin position="41"/>
        <end position="63"/>
    </location>
</feature>
<evidence type="ECO:0000313" key="7">
    <source>
        <dbReference type="EMBL" id="GAG16789.1"/>
    </source>
</evidence>
<evidence type="ECO:0000256" key="4">
    <source>
        <dbReference type="ARBA" id="ARBA00022989"/>
    </source>
</evidence>
<dbReference type="Gene3D" id="1.20.1740.10">
    <property type="entry name" value="Amino acid/polyamine transporter I"/>
    <property type="match status" value="1"/>
</dbReference>
<comment type="subcellular location">
    <subcellularLocation>
        <location evidence="1">Cell membrane</location>
        <topology evidence="1">Multi-pass membrane protein</topology>
    </subcellularLocation>
</comment>
<dbReference type="PANTHER" id="PTHR42770">
    <property type="entry name" value="AMINO ACID TRANSPORTER-RELATED"/>
    <property type="match status" value="1"/>
</dbReference>
<evidence type="ECO:0000256" key="2">
    <source>
        <dbReference type="ARBA" id="ARBA00022475"/>
    </source>
</evidence>
<accession>X0VEY3</accession>
<keyword evidence="2" id="KW-1003">Cell membrane</keyword>
<reference evidence="7" key="1">
    <citation type="journal article" date="2014" name="Front. Microbiol.">
        <title>High frequency of phylogenetically diverse reductive dehalogenase-homologous genes in deep subseafloor sedimentary metagenomes.</title>
        <authorList>
            <person name="Kawai M."/>
            <person name="Futagami T."/>
            <person name="Toyoda A."/>
            <person name="Takaki Y."/>
            <person name="Nishi S."/>
            <person name="Hori S."/>
            <person name="Arai W."/>
            <person name="Tsubouchi T."/>
            <person name="Morono Y."/>
            <person name="Uchiyama I."/>
            <person name="Ito T."/>
            <person name="Fujiyama A."/>
            <person name="Inagaki F."/>
            <person name="Takami H."/>
        </authorList>
    </citation>
    <scope>NUCLEOTIDE SEQUENCE</scope>
    <source>
        <strain evidence="7">Expedition CK06-06</strain>
    </source>
</reference>
<evidence type="ECO:0000256" key="5">
    <source>
        <dbReference type="ARBA" id="ARBA00023136"/>
    </source>
</evidence>
<comment type="caution">
    <text evidence="7">The sequence shown here is derived from an EMBL/GenBank/DDBJ whole genome shotgun (WGS) entry which is preliminary data.</text>
</comment>
<sequence>RGETVIVAVKVAILVLFAAVGLWFIRPGYLSVELWPEPESVLFGAGVLFIGYEGFGLITNAAADMRDPKKMLPRALYTSVLLVIALYLAVSLTVTGNLSDYEIEQTRDYALAEAAKPFLGQFGFRLIAIAALFSTASAINATLFGSANVCYMIARDGGLPEGLSRTEWRGASGGLLVTAALVLIVMLSFDLSGIAMMGSAAFLLIYAAVNAGHLKVLSETGASALLVWLSLLTCIGMFAVLCAIYLRRAAARPRR</sequence>
<dbReference type="GO" id="GO:0005886">
    <property type="term" value="C:plasma membrane"/>
    <property type="evidence" value="ECO:0007669"/>
    <property type="project" value="UniProtKB-SubCell"/>
</dbReference>
<protein>
    <recommendedName>
        <fullName evidence="8">Amino acid permease/ SLC12A domain-containing protein</fullName>
    </recommendedName>
</protein>
<dbReference type="EMBL" id="BARS01039251">
    <property type="protein sequence ID" value="GAG16789.1"/>
    <property type="molecule type" value="Genomic_DNA"/>
</dbReference>